<reference evidence="3 4" key="1">
    <citation type="submission" date="2018-03" db="EMBL/GenBank/DDBJ databases">
        <title>Phenotypic and genomic properties of Cyclonatronum proteinivorum gen. nov., sp. nov., a haloalkaliphilic bacteroidete from soda lakes possessing Na+-translocating rhodopsin.</title>
        <authorList>
            <person name="Toshchakov S.V."/>
            <person name="Korzhenkov A."/>
            <person name="Samarov N.I."/>
            <person name="Kublanov I.V."/>
            <person name="Muntyan M.S."/>
            <person name="Sorokin D.Y."/>
        </authorList>
    </citation>
    <scope>NUCLEOTIDE SEQUENCE [LARGE SCALE GENOMIC DNA]</scope>
    <source>
        <strain evidence="3 4">Omega</strain>
    </source>
</reference>
<dbReference type="PANTHER" id="PTHR43685">
    <property type="entry name" value="GLYCOSYLTRANSFERASE"/>
    <property type="match status" value="1"/>
</dbReference>
<dbReference type="Gene3D" id="3.90.550.10">
    <property type="entry name" value="Spore Coat Polysaccharide Biosynthesis Protein SpsA, Chain A"/>
    <property type="match status" value="1"/>
</dbReference>
<dbReference type="PANTHER" id="PTHR43685:SF3">
    <property type="entry name" value="SLR2126 PROTEIN"/>
    <property type="match status" value="1"/>
</dbReference>
<feature type="domain" description="Glycosyltransferase 2-like" evidence="2">
    <location>
        <begin position="13"/>
        <end position="147"/>
    </location>
</feature>
<evidence type="ECO:0000313" key="4">
    <source>
        <dbReference type="Proteomes" id="UP000254808"/>
    </source>
</evidence>
<feature type="transmembrane region" description="Helical" evidence="1">
    <location>
        <begin position="278"/>
        <end position="295"/>
    </location>
</feature>
<keyword evidence="1" id="KW-0812">Transmembrane</keyword>
<dbReference type="RefSeq" id="WP_114984062.1">
    <property type="nucleotide sequence ID" value="NZ_CP027806.1"/>
</dbReference>
<dbReference type="InterPro" id="IPR001173">
    <property type="entry name" value="Glyco_trans_2-like"/>
</dbReference>
<dbReference type="Pfam" id="PF00535">
    <property type="entry name" value="Glycos_transf_2"/>
    <property type="match status" value="1"/>
</dbReference>
<dbReference type="OrthoDB" id="9813550at2"/>
<protein>
    <submittedName>
        <fullName evidence="3">Glycosyltransferase, GT2 family</fullName>
    </submittedName>
</protein>
<evidence type="ECO:0000259" key="2">
    <source>
        <dbReference type="Pfam" id="PF00535"/>
    </source>
</evidence>
<dbReference type="KEGG" id="cprv:CYPRO_1552"/>
<keyword evidence="4" id="KW-1185">Reference proteome</keyword>
<organism evidence="3 4">
    <name type="scientific">Cyclonatronum proteinivorum</name>
    <dbReference type="NCBI Taxonomy" id="1457365"/>
    <lineage>
        <taxon>Bacteria</taxon>
        <taxon>Pseudomonadati</taxon>
        <taxon>Balneolota</taxon>
        <taxon>Balneolia</taxon>
        <taxon>Balneolales</taxon>
        <taxon>Cyclonatronaceae</taxon>
        <taxon>Cyclonatronum</taxon>
    </lineage>
</organism>
<keyword evidence="1" id="KW-0472">Membrane</keyword>
<gene>
    <name evidence="3" type="ORF">CYPRO_1552</name>
</gene>
<dbReference type="AlphaFoldDB" id="A0A345UK01"/>
<keyword evidence="3" id="KW-0808">Transferase</keyword>
<evidence type="ECO:0000313" key="3">
    <source>
        <dbReference type="EMBL" id="AXJ00803.1"/>
    </source>
</evidence>
<dbReference type="GO" id="GO:0016740">
    <property type="term" value="F:transferase activity"/>
    <property type="evidence" value="ECO:0007669"/>
    <property type="project" value="UniProtKB-KW"/>
</dbReference>
<accession>A0A345UK01</accession>
<dbReference type="InterPro" id="IPR050834">
    <property type="entry name" value="Glycosyltransf_2"/>
</dbReference>
<dbReference type="InterPro" id="IPR029044">
    <property type="entry name" value="Nucleotide-diphossugar_trans"/>
</dbReference>
<keyword evidence="1" id="KW-1133">Transmembrane helix</keyword>
<evidence type="ECO:0000256" key="1">
    <source>
        <dbReference type="SAM" id="Phobius"/>
    </source>
</evidence>
<sequence length="346" mass="38469">MADTPASPEILVSLIVPVYNRAAEVQELLRSISEDFIPSEHAKLIEIILTDDGSEPPLAGTLRIPQNIQPFTNLLRQENAGPGAARNRAAESARGSWLLFLDSDCELPSGFLNRLIAQLQHADPQLSLFGGPDRDRADFTLIQKAINYAMTSPLTTGGIRGGSKALDRFYPRSFNMGIRKDTFVALGGFSALRFGEDLDLSMRVLEAGGQSALIPDLAVYHRRRTTLRAFFRQVFNSGMARVVLEKRHPGSLKAVHLLPSFFVIGLTLLPLITLYFPAAFFGFLFFLFMLLFHAMRTTASLRVSLLSVPASFVQLSGYGLGLMKGLYKFRLRNEPVTFSFEKNFYQ</sequence>
<dbReference type="EMBL" id="CP027806">
    <property type="protein sequence ID" value="AXJ00803.1"/>
    <property type="molecule type" value="Genomic_DNA"/>
</dbReference>
<proteinExistence type="predicted"/>
<dbReference type="SUPFAM" id="SSF53448">
    <property type="entry name" value="Nucleotide-diphospho-sugar transferases"/>
    <property type="match status" value="1"/>
</dbReference>
<name>A0A345UK01_9BACT</name>
<dbReference type="Proteomes" id="UP000254808">
    <property type="component" value="Chromosome"/>
</dbReference>